<evidence type="ECO:0000313" key="8">
    <source>
        <dbReference type="EMBL" id="SHE50754.1"/>
    </source>
</evidence>
<organism evidence="8 9">
    <name type="scientific">Streptoalloteichus hindustanus</name>
    <dbReference type="NCBI Taxonomy" id="2017"/>
    <lineage>
        <taxon>Bacteria</taxon>
        <taxon>Bacillati</taxon>
        <taxon>Actinomycetota</taxon>
        <taxon>Actinomycetes</taxon>
        <taxon>Pseudonocardiales</taxon>
        <taxon>Pseudonocardiaceae</taxon>
        <taxon>Streptoalloteichus</taxon>
    </lineage>
</organism>
<feature type="transmembrane region" description="Helical" evidence="6">
    <location>
        <begin position="293"/>
        <end position="315"/>
    </location>
</feature>
<dbReference type="GO" id="GO:0005886">
    <property type="term" value="C:plasma membrane"/>
    <property type="evidence" value="ECO:0007669"/>
    <property type="project" value="UniProtKB-SubCell"/>
</dbReference>
<feature type="transmembrane region" description="Helical" evidence="6">
    <location>
        <begin position="643"/>
        <end position="664"/>
    </location>
</feature>
<dbReference type="Proteomes" id="UP000184501">
    <property type="component" value="Unassembled WGS sequence"/>
</dbReference>
<reference evidence="8 9" key="1">
    <citation type="submission" date="2016-11" db="EMBL/GenBank/DDBJ databases">
        <authorList>
            <person name="Jaros S."/>
            <person name="Januszkiewicz K."/>
            <person name="Wedrychowicz H."/>
        </authorList>
    </citation>
    <scope>NUCLEOTIDE SEQUENCE [LARGE SCALE GENOMIC DNA]</scope>
    <source>
        <strain evidence="8 9">DSM 44523</strain>
    </source>
</reference>
<evidence type="ECO:0000256" key="5">
    <source>
        <dbReference type="ARBA" id="ARBA00023136"/>
    </source>
</evidence>
<feature type="transmembrane region" description="Helical" evidence="6">
    <location>
        <begin position="420"/>
        <end position="438"/>
    </location>
</feature>
<feature type="transmembrane region" description="Helical" evidence="6">
    <location>
        <begin position="370"/>
        <end position="390"/>
    </location>
</feature>
<feature type="domain" description="ABC3 transporter permease C-terminal" evidence="7">
    <location>
        <begin position="205"/>
        <end position="317"/>
    </location>
</feature>
<dbReference type="RefSeq" id="WP_073479471.1">
    <property type="nucleotide sequence ID" value="NZ_FQVN01000001.1"/>
</dbReference>
<evidence type="ECO:0000256" key="2">
    <source>
        <dbReference type="ARBA" id="ARBA00022475"/>
    </source>
</evidence>
<dbReference type="EMBL" id="FQVN01000001">
    <property type="protein sequence ID" value="SHE50754.1"/>
    <property type="molecule type" value="Genomic_DNA"/>
</dbReference>
<evidence type="ECO:0000259" key="7">
    <source>
        <dbReference type="Pfam" id="PF02687"/>
    </source>
</evidence>
<dbReference type="AlphaFoldDB" id="A0A1M4U2D6"/>
<feature type="transmembrane region" description="Helical" evidence="6">
    <location>
        <begin position="252"/>
        <end position="273"/>
    </location>
</feature>
<evidence type="ECO:0000256" key="3">
    <source>
        <dbReference type="ARBA" id="ARBA00022692"/>
    </source>
</evidence>
<evidence type="ECO:0000256" key="1">
    <source>
        <dbReference type="ARBA" id="ARBA00004651"/>
    </source>
</evidence>
<gene>
    <name evidence="8" type="ORF">SAMN05444320_101270</name>
</gene>
<feature type="transmembrane region" description="Helical" evidence="6">
    <location>
        <begin position="336"/>
        <end position="358"/>
    </location>
</feature>
<dbReference type="Pfam" id="PF02687">
    <property type="entry name" value="FtsX"/>
    <property type="match status" value="2"/>
</dbReference>
<keyword evidence="2" id="KW-1003">Cell membrane</keyword>
<evidence type="ECO:0000256" key="4">
    <source>
        <dbReference type="ARBA" id="ARBA00022989"/>
    </source>
</evidence>
<keyword evidence="5 6" id="KW-0472">Membrane</keyword>
<accession>A0A1M4U2D6</accession>
<feature type="transmembrane region" description="Helical" evidence="6">
    <location>
        <begin position="30"/>
        <end position="50"/>
    </location>
</feature>
<evidence type="ECO:0000256" key="6">
    <source>
        <dbReference type="SAM" id="Phobius"/>
    </source>
</evidence>
<feature type="transmembrane region" description="Helical" evidence="6">
    <location>
        <begin position="739"/>
        <end position="761"/>
    </location>
</feature>
<dbReference type="InterPro" id="IPR003838">
    <property type="entry name" value="ABC3_permease_C"/>
</dbReference>
<feature type="transmembrane region" description="Helical" evidence="6">
    <location>
        <begin position="199"/>
        <end position="220"/>
    </location>
</feature>
<comment type="subcellular location">
    <subcellularLocation>
        <location evidence="1">Cell membrane</location>
        <topology evidence="1">Multi-pass membrane protein</topology>
    </subcellularLocation>
</comment>
<proteinExistence type="predicted"/>
<evidence type="ECO:0000313" key="9">
    <source>
        <dbReference type="Proteomes" id="UP000184501"/>
    </source>
</evidence>
<keyword evidence="9" id="KW-1185">Reference proteome</keyword>
<name>A0A1M4U2D6_STRHI</name>
<dbReference type="STRING" id="2017.SAMN05444320_101270"/>
<dbReference type="OrthoDB" id="3654456at2"/>
<feature type="transmembrane region" description="Helical" evidence="6">
    <location>
        <begin position="696"/>
        <end position="719"/>
    </location>
</feature>
<feature type="domain" description="ABC3 transporter permease C-terminal" evidence="7">
    <location>
        <begin position="649"/>
        <end position="760"/>
    </location>
</feature>
<protein>
    <submittedName>
        <fullName evidence="8">FtsX-like permease family protein</fullName>
    </submittedName>
</protein>
<sequence length="773" mass="81262">MANRVGRWWADVLLGVRLTVGGGRGSWGRALLMAVGVGAATAVLLLAASVGPARQAQHEREDARAPVDLTHPGQGAETVRLWARALNSTWRGHLVSGVELAAAGPGAPVPPGIPRLPGPGEVYLSPALAELAGQDELIRQRFPERVIGLVGEEALSKPHELWFYAGVGPDRANRDSGLSPVTRFGGVPGAADPDEVARLLVTAAVAVVMTPIAIFVVAATRIGAAGRDRRLAAIRLVGAGPAQIRRIAAGEAVFGALLGSFLGAGLFLAGRPFARVVEVAGTGFFPADLAPRWPWAVAIILLVPVVALGSALAALRRGGEVALASVRRGAPLRRRLWWRLALAALGAVALLGVARRWHLFVRSFTWVENMLAIAVVLVLVGCAALAPWLVDLLARRWRPGALPVLLAVRRLRHDTTSPRILAGLVVVIASGLTLQVMLETGERADTSFTTRHADAGVAVSVPTDLRSGGVVDQVRRDVLQIPGVRSVTGVRVLVPVARDAAEARWLPQVIVLECDALAGMGVRDCRAGKAWHQGEMPLVGESVVLRDQTGARVPWSVPPTELLPDRDAARRTLPMFLSEDAVVVAAGANPALERGPVHILHVEGEAGNLAERVAAVAQRVDRMMHVHTGWTPRERRLTSVRDVALPGLGVVLLLAALSLVVAALDQVGERRRSLAVLTAVGVPRRAQAWAVLWQNAVLAAVAFVVAVPAGVVTGGLVLLASGGLAWKELGEITVSWASLGAAAVVVTALMLLVTALTLPAVRAAVHPTALRHE</sequence>
<keyword evidence="3 6" id="KW-0812">Transmembrane</keyword>
<keyword evidence="4 6" id="KW-1133">Transmembrane helix</keyword>